<dbReference type="PRINTS" id="PR00248">
    <property type="entry name" value="GPCRMGR"/>
</dbReference>
<evidence type="ECO:0000256" key="3">
    <source>
        <dbReference type="ARBA" id="ARBA00022989"/>
    </source>
</evidence>
<feature type="signal peptide" evidence="10">
    <location>
        <begin position="1"/>
        <end position="20"/>
    </location>
</feature>
<name>A0AAD5Y1W3_9FUNG</name>
<feature type="domain" description="G-protein coupled receptors family 3 profile" evidence="11">
    <location>
        <begin position="416"/>
        <end position="625"/>
    </location>
</feature>
<dbReference type="Gene3D" id="3.40.50.2300">
    <property type="match status" value="2"/>
</dbReference>
<dbReference type="Proteomes" id="UP001211065">
    <property type="component" value="Unassembled WGS sequence"/>
</dbReference>
<dbReference type="Pfam" id="PF00003">
    <property type="entry name" value="7tm_3"/>
    <property type="match status" value="1"/>
</dbReference>
<dbReference type="EMBL" id="JADGJW010000094">
    <property type="protein sequence ID" value="KAJ3224397.1"/>
    <property type="molecule type" value="Genomic_DNA"/>
</dbReference>
<evidence type="ECO:0000313" key="13">
    <source>
        <dbReference type="Proteomes" id="UP001211065"/>
    </source>
</evidence>
<keyword evidence="3 9" id="KW-1133">Transmembrane helix</keyword>
<dbReference type="InterPro" id="IPR001828">
    <property type="entry name" value="ANF_lig-bd_rcpt"/>
</dbReference>
<evidence type="ECO:0000256" key="4">
    <source>
        <dbReference type="ARBA" id="ARBA00023040"/>
    </source>
</evidence>
<dbReference type="InterPro" id="IPR002455">
    <property type="entry name" value="GPCR3_GABA-B"/>
</dbReference>
<organism evidence="12 13">
    <name type="scientific">Clydaea vesicula</name>
    <dbReference type="NCBI Taxonomy" id="447962"/>
    <lineage>
        <taxon>Eukaryota</taxon>
        <taxon>Fungi</taxon>
        <taxon>Fungi incertae sedis</taxon>
        <taxon>Chytridiomycota</taxon>
        <taxon>Chytridiomycota incertae sedis</taxon>
        <taxon>Chytridiomycetes</taxon>
        <taxon>Lobulomycetales</taxon>
        <taxon>Lobulomycetaceae</taxon>
        <taxon>Clydaea</taxon>
    </lineage>
</organism>
<feature type="transmembrane region" description="Helical" evidence="9">
    <location>
        <begin position="418"/>
        <end position="440"/>
    </location>
</feature>
<evidence type="ECO:0000256" key="6">
    <source>
        <dbReference type="ARBA" id="ARBA00023170"/>
    </source>
</evidence>
<feature type="transmembrane region" description="Helical" evidence="9">
    <location>
        <begin position="528"/>
        <end position="549"/>
    </location>
</feature>
<dbReference type="GO" id="GO:0004965">
    <property type="term" value="F:G protein-coupled GABA receptor activity"/>
    <property type="evidence" value="ECO:0007669"/>
    <property type="project" value="InterPro"/>
</dbReference>
<dbReference type="InterPro" id="IPR028082">
    <property type="entry name" value="Peripla_BP_I"/>
</dbReference>
<keyword evidence="2 9" id="KW-0812">Transmembrane</keyword>
<dbReference type="InterPro" id="IPR000337">
    <property type="entry name" value="GPCR_3"/>
</dbReference>
<comment type="caution">
    <text evidence="12">The sequence shown here is derived from an EMBL/GenBank/DDBJ whole genome shotgun (WGS) entry which is preliminary data.</text>
</comment>
<dbReference type="GO" id="GO:0038039">
    <property type="term" value="C:G protein-coupled receptor heterodimeric complex"/>
    <property type="evidence" value="ECO:0007669"/>
    <property type="project" value="TreeGrafter"/>
</dbReference>
<dbReference type="PANTHER" id="PTHR10519">
    <property type="entry name" value="GABA-B RECEPTOR"/>
    <property type="match status" value="1"/>
</dbReference>
<keyword evidence="6 12" id="KW-0675">Receptor</keyword>
<protein>
    <submittedName>
        <fullName evidence="12">Gamma-aminobutyric acid type B receptor subunit 2</fullName>
    </submittedName>
</protein>
<feature type="transmembrane region" description="Helical" evidence="9">
    <location>
        <begin position="486"/>
        <end position="507"/>
    </location>
</feature>
<keyword evidence="7" id="KW-0325">Glycoprotein</keyword>
<gene>
    <name evidence="12" type="primary">GABBR2_3</name>
    <name evidence="12" type="ORF">HK099_008502</name>
</gene>
<comment type="subcellular location">
    <subcellularLocation>
        <location evidence="1">Membrane</location>
        <topology evidence="1">Multi-pass membrane protein</topology>
    </subcellularLocation>
</comment>
<keyword evidence="4" id="KW-0297">G-protein coupled receptor</keyword>
<sequence length="803" mass="90250">MPFQKYLFLAFILIVNKAFAELEFTIAAISQKSTEALGEFATQLIWATEQAVHDLNNLTDPIIPNVKFNFQHKDSYLSKKESIKAVRDLMTQPNQTTSPIIGIVGEIFSSISGVISLSSQVYKVMQCSGASSSPDLSDKDSYSNFFRTVPSDVHHLGQVLQTETKRLNITIKARYSYSETGSDMNNCVKTVQVSGAKVIVILGYIGDVILFFKEARKLNMINKNYVYIGSDGTSIDSLANLDLKDFDGYFYLSPKTYANNDFYRNLKQNFLDSSKNQSSNGTLDESSFIDRTGLYYDCVFSLVHAFKNLRDMESLSLDTFSSSDLNSPKINLTHVERVNFTGVSGDITFDKFGDPRSVPYLVTNIQDNQKLVIGFIDGKSGIFTQNENFIPKFNENSTIIPFDSNGELKVKWNDPGPLVVLSIYIMGFCLTVVSTFILYIKRSYSAVKCLQASFLQLISLGLLMIWSSILGFVFESTAFTCSYQQWSLYVGIGTILGAVLVKVFRIWQIFANTVCVKANNGYLRNGVVLLYAGLIILGEVIILSTFTVIDPPLPTKVETLSYFYYECLSHNSETQITFNIILLGYNATLLLMVTVLAYKTRNVRMIYRESSYIAQMSLNIALCAMITNSKTYHKLVCLIGPVVLSLLLESYATKVDDSKTKSHVLSSNIDDDNSLESAATNRYQSSARGNNQENHKKTSFMLATKNLKHFVLSNWKKSLVIIKKRFLLIYMLNEVKKSNNSKFEPSSEGICIIIAEMNIKRNELPYCLNVFTEKISILIQCKDDKECDLVFYSLEKNGASVKP</sequence>
<evidence type="ECO:0000259" key="11">
    <source>
        <dbReference type="PROSITE" id="PS50259"/>
    </source>
</evidence>
<evidence type="ECO:0000313" key="12">
    <source>
        <dbReference type="EMBL" id="KAJ3224397.1"/>
    </source>
</evidence>
<dbReference type="InterPro" id="IPR017978">
    <property type="entry name" value="GPCR_3_C"/>
</dbReference>
<dbReference type="Pfam" id="PF01094">
    <property type="entry name" value="ANF_receptor"/>
    <property type="match status" value="2"/>
</dbReference>
<keyword evidence="10" id="KW-0732">Signal</keyword>
<proteinExistence type="predicted"/>
<reference evidence="12" key="1">
    <citation type="submission" date="2020-05" db="EMBL/GenBank/DDBJ databases">
        <title>Phylogenomic resolution of chytrid fungi.</title>
        <authorList>
            <person name="Stajich J.E."/>
            <person name="Amses K."/>
            <person name="Simmons R."/>
            <person name="Seto K."/>
            <person name="Myers J."/>
            <person name="Bonds A."/>
            <person name="Quandt C.A."/>
            <person name="Barry K."/>
            <person name="Liu P."/>
            <person name="Grigoriev I."/>
            <person name="Longcore J.E."/>
            <person name="James T.Y."/>
        </authorList>
    </citation>
    <scope>NUCLEOTIDE SEQUENCE</scope>
    <source>
        <strain evidence="12">JEL0476</strain>
    </source>
</reference>
<evidence type="ECO:0000256" key="10">
    <source>
        <dbReference type="SAM" id="SignalP"/>
    </source>
</evidence>
<accession>A0AAD5Y1W3</accession>
<dbReference type="AlphaFoldDB" id="A0AAD5Y1W3"/>
<feature type="chain" id="PRO_5042141714" evidence="10">
    <location>
        <begin position="21"/>
        <end position="803"/>
    </location>
</feature>
<feature type="transmembrane region" description="Helical" evidence="9">
    <location>
        <begin position="576"/>
        <end position="598"/>
    </location>
</feature>
<evidence type="ECO:0000256" key="1">
    <source>
        <dbReference type="ARBA" id="ARBA00004141"/>
    </source>
</evidence>
<evidence type="ECO:0000256" key="5">
    <source>
        <dbReference type="ARBA" id="ARBA00023136"/>
    </source>
</evidence>
<keyword evidence="5 9" id="KW-0472">Membrane</keyword>
<evidence type="ECO:0000256" key="9">
    <source>
        <dbReference type="SAM" id="Phobius"/>
    </source>
</evidence>
<evidence type="ECO:0000256" key="7">
    <source>
        <dbReference type="ARBA" id="ARBA00023180"/>
    </source>
</evidence>
<dbReference type="GO" id="GO:0007214">
    <property type="term" value="P:gamma-aminobutyric acid signaling pathway"/>
    <property type="evidence" value="ECO:0007669"/>
    <property type="project" value="TreeGrafter"/>
</dbReference>
<evidence type="ECO:0000256" key="2">
    <source>
        <dbReference type="ARBA" id="ARBA00022692"/>
    </source>
</evidence>
<dbReference type="PANTHER" id="PTHR10519:SF20">
    <property type="entry name" value="G-PROTEIN COUPLED RECEPTOR 156-RELATED"/>
    <property type="match status" value="1"/>
</dbReference>
<keyword evidence="13" id="KW-1185">Reference proteome</keyword>
<evidence type="ECO:0000256" key="8">
    <source>
        <dbReference type="ARBA" id="ARBA00023224"/>
    </source>
</evidence>
<dbReference type="PROSITE" id="PS50259">
    <property type="entry name" value="G_PROTEIN_RECEP_F3_4"/>
    <property type="match status" value="1"/>
</dbReference>
<keyword evidence="8" id="KW-0807">Transducer</keyword>
<dbReference type="SUPFAM" id="SSF53822">
    <property type="entry name" value="Periplasmic binding protein-like I"/>
    <property type="match status" value="1"/>
</dbReference>
<feature type="transmembrane region" description="Helical" evidence="9">
    <location>
        <begin position="452"/>
        <end position="474"/>
    </location>
</feature>